<accession>A0ABV9GFP7</accession>
<protein>
    <recommendedName>
        <fullName evidence="4">LPXTG cell wall anchor domain-containing protein</fullName>
    </recommendedName>
</protein>
<keyword evidence="3" id="KW-1185">Reference proteome</keyword>
<dbReference type="EMBL" id="JBHSFE010000038">
    <property type="protein sequence ID" value="MFC4612752.1"/>
    <property type="molecule type" value="Genomic_DNA"/>
</dbReference>
<sequence length="144" mass="14170">MGPGPLVGGLGGTSALGVTVNPQSVHQGGTLTITARGCTRGGTVTSNAFPQTNLSVGIATATARVHNDAAPGQYNLAVRCSDNAQVATQQFTVLAAKGALGGLGGSVGPSSTEMAIGAGLVLTAAVGGSFFIVRRRRTVSSPHI</sequence>
<proteinExistence type="predicted"/>
<dbReference type="RefSeq" id="WP_381203305.1">
    <property type="nucleotide sequence ID" value="NZ_JBHSFE010000038.1"/>
</dbReference>
<comment type="caution">
    <text evidence="2">The sequence shown here is derived from an EMBL/GenBank/DDBJ whole genome shotgun (WGS) entry which is preliminary data.</text>
</comment>
<evidence type="ECO:0000256" key="1">
    <source>
        <dbReference type="SAM" id="Phobius"/>
    </source>
</evidence>
<gene>
    <name evidence="2" type="ORF">ACFO9E_34135</name>
</gene>
<name>A0ABV9GFP7_9ACTN</name>
<keyword evidence="1" id="KW-0812">Transmembrane</keyword>
<keyword evidence="1" id="KW-1133">Transmembrane helix</keyword>
<evidence type="ECO:0008006" key="4">
    <source>
        <dbReference type="Google" id="ProtNLM"/>
    </source>
</evidence>
<dbReference type="Proteomes" id="UP001595993">
    <property type="component" value="Unassembled WGS sequence"/>
</dbReference>
<evidence type="ECO:0000313" key="3">
    <source>
        <dbReference type="Proteomes" id="UP001595993"/>
    </source>
</evidence>
<keyword evidence="1" id="KW-0472">Membrane</keyword>
<reference evidence="3" key="1">
    <citation type="journal article" date="2019" name="Int. J. Syst. Evol. Microbiol.">
        <title>The Global Catalogue of Microorganisms (GCM) 10K type strain sequencing project: providing services to taxonomists for standard genome sequencing and annotation.</title>
        <authorList>
            <consortium name="The Broad Institute Genomics Platform"/>
            <consortium name="The Broad Institute Genome Sequencing Center for Infectious Disease"/>
            <person name="Wu L."/>
            <person name="Ma J."/>
        </authorList>
    </citation>
    <scope>NUCLEOTIDE SEQUENCE [LARGE SCALE GENOMIC DNA]</scope>
    <source>
        <strain evidence="3">CGMCC 4.7139</strain>
    </source>
</reference>
<organism evidence="2 3">
    <name type="scientific">Streptomyces maoxianensis</name>
    <dbReference type="NCBI Taxonomy" id="1459942"/>
    <lineage>
        <taxon>Bacteria</taxon>
        <taxon>Bacillati</taxon>
        <taxon>Actinomycetota</taxon>
        <taxon>Actinomycetes</taxon>
        <taxon>Kitasatosporales</taxon>
        <taxon>Streptomycetaceae</taxon>
        <taxon>Streptomyces</taxon>
    </lineage>
</organism>
<evidence type="ECO:0000313" key="2">
    <source>
        <dbReference type="EMBL" id="MFC4612752.1"/>
    </source>
</evidence>
<feature type="transmembrane region" description="Helical" evidence="1">
    <location>
        <begin position="114"/>
        <end position="133"/>
    </location>
</feature>